<dbReference type="HOGENOM" id="CLU_1041823_0_0_0"/>
<dbReference type="AlphaFoldDB" id="W0DIW2"/>
<dbReference type="STRING" id="75906.THERU_04365"/>
<dbReference type="Proteomes" id="UP000018914">
    <property type="component" value="Chromosome"/>
</dbReference>
<name>W0DIW2_9AQUI</name>
<evidence type="ECO:0000313" key="2">
    <source>
        <dbReference type="Proteomes" id="UP000018914"/>
    </source>
</evidence>
<protein>
    <submittedName>
        <fullName evidence="1">Uncharacterized protein</fullName>
    </submittedName>
</protein>
<dbReference type="OrthoDB" id="13562at2"/>
<dbReference type="RefSeq" id="WP_156916196.1">
    <property type="nucleotide sequence ID" value="NZ_CP007028.1"/>
</dbReference>
<dbReference type="eggNOG" id="ENOG50347DG">
    <property type="taxonomic scope" value="Bacteria"/>
</dbReference>
<dbReference type="EMBL" id="CP007028">
    <property type="protein sequence ID" value="AHE96815.1"/>
    <property type="molecule type" value="Genomic_DNA"/>
</dbReference>
<dbReference type="KEGG" id="trd:THERU_04365"/>
<gene>
    <name evidence="1" type="ORF">THERU_04365</name>
</gene>
<evidence type="ECO:0000313" key="1">
    <source>
        <dbReference type="EMBL" id="AHE96815.1"/>
    </source>
</evidence>
<proteinExistence type="predicted"/>
<keyword evidence="2" id="KW-1185">Reference proteome</keyword>
<reference evidence="1 2" key="1">
    <citation type="submission" date="2013-12" db="EMBL/GenBank/DDBJ databases">
        <authorList>
            <consortium name="DOE Joint Genome Institute"/>
            <person name="Eisen J."/>
            <person name="Huntemann M."/>
            <person name="Han J."/>
            <person name="Chen A."/>
            <person name="Kyrpides N."/>
            <person name="Mavromatis K."/>
            <person name="Markowitz V."/>
            <person name="Palaniappan K."/>
            <person name="Ivanova N."/>
            <person name="Schaumberg A."/>
            <person name="Pati A."/>
            <person name="Liolios K."/>
            <person name="Nordberg H.P."/>
            <person name="Cantor M.N."/>
            <person name="Hua S.X."/>
            <person name="Woyke T."/>
        </authorList>
    </citation>
    <scope>NUCLEOTIDE SEQUENCE [LARGE SCALE GENOMIC DNA]</scope>
    <source>
        <strain evidence="1 2">DSM 23557</strain>
    </source>
</reference>
<accession>W0DIW2</accession>
<organism evidence="2">
    <name type="scientific">Thermocrinis ruber</name>
    <dbReference type="NCBI Taxonomy" id="75906"/>
    <lineage>
        <taxon>Bacteria</taxon>
        <taxon>Pseudomonadati</taxon>
        <taxon>Aquificota</taxon>
        <taxon>Aquificia</taxon>
        <taxon>Aquificales</taxon>
        <taxon>Aquificaceae</taxon>
        <taxon>Thermocrinis</taxon>
    </lineage>
</organism>
<sequence>MRIIEELKMSLKLYKESLGEERLKVKEDKRQPVEIGQVRVLFWMPNEYVLIYHIEDEGLVHAVPLTVWVSLTTCSLRLYIKDRIFAPLPFVVYLRKEILEQESYPIAMVRQETIEKVLRAVDRSPTWSAIKPKREFLKLVWKRYEDITLSSLFYTHIQREKQEEATKGLVIQLLPYVIQKYIHQLQAYQRAAQTKALKGKNWFGVVEEGKAVIYLPAEYEGKKVRIKFFEDVIYEGTASTKVVLENLPNLPSHEYLEEHLHVEVLGD</sequence>